<keyword evidence="1" id="KW-0472">Membrane</keyword>
<feature type="transmembrane region" description="Helical" evidence="1">
    <location>
        <begin position="421"/>
        <end position="444"/>
    </location>
</feature>
<comment type="caution">
    <text evidence="4">The sequence shown here is derived from an EMBL/GenBank/DDBJ whole genome shotgun (WGS) entry which is preliminary data.</text>
</comment>
<evidence type="ECO:0000313" key="4">
    <source>
        <dbReference type="EMBL" id="MFB9752833.1"/>
    </source>
</evidence>
<feature type="chain" id="PRO_5045376187" evidence="2">
    <location>
        <begin position="24"/>
        <end position="490"/>
    </location>
</feature>
<dbReference type="GO" id="GO:0016787">
    <property type="term" value="F:hydrolase activity"/>
    <property type="evidence" value="ECO:0007669"/>
    <property type="project" value="UniProtKB-KW"/>
</dbReference>
<dbReference type="SUPFAM" id="SSF56601">
    <property type="entry name" value="beta-lactamase/transpeptidase-like"/>
    <property type="match status" value="1"/>
</dbReference>
<keyword evidence="4" id="KW-0378">Hydrolase</keyword>
<dbReference type="InterPro" id="IPR012338">
    <property type="entry name" value="Beta-lactam/transpept-like"/>
</dbReference>
<feature type="transmembrane region" description="Helical" evidence="1">
    <location>
        <begin position="456"/>
        <end position="477"/>
    </location>
</feature>
<proteinExistence type="predicted"/>
<keyword evidence="5" id="KW-1185">Reference proteome</keyword>
<sequence length="490" mass="55177">MIAVQKKLVLCLSCLSMVFSIFAIPVSAIEVRNETEIRKEIDDYVLKNMKANSIKGATLAIANKEEIFYAQGYGVSSDGRAIRGSTPFPIASLSKSFTALAVLQMAEEGLIDLDAPYTSFFPDLSPEDERVHDMTVRHLLNQTSGLTDKVNPDMTRDPQYQSLQEVNRSLNTVKLAHDPGEAYAYHNPNYQYLALLVEKVSGQRFSAYLKQHIFDPLGMSHTFNVSTTRQINENPAIPQGHYLWFGHPIRKAEPSWFIDGPAGIVSTAEDMAKWMLAQYHARLLAPELMEQYHAVGPRGPYGMGWLAEEDEHGGRTISHSGIFWTYKAEETIYLDQQFGIAVMFDSGLHAFVNYSSFVEGISRILKGEKAETSVLTGRHMETAMVVLVIGTSLWGAYSIFRIQRRKKDITTVKLIISSVGRLLPVLILLFLSPLTTFIGAGRVVPWFGLWTTMPSLIVWLAILSLVNITNLAFRYRLYNRSWNKLKRQEP</sequence>
<evidence type="ECO:0000256" key="1">
    <source>
        <dbReference type="SAM" id="Phobius"/>
    </source>
</evidence>
<dbReference type="PANTHER" id="PTHR46825:SF9">
    <property type="entry name" value="BETA-LACTAMASE-RELATED DOMAIN-CONTAINING PROTEIN"/>
    <property type="match status" value="1"/>
</dbReference>
<keyword evidence="1" id="KW-0812">Transmembrane</keyword>
<keyword evidence="2" id="KW-0732">Signal</keyword>
<dbReference type="EC" id="3.-.-.-" evidence="4"/>
<dbReference type="RefSeq" id="WP_344903135.1">
    <property type="nucleotide sequence ID" value="NZ_BAAAYO010000001.1"/>
</dbReference>
<name>A0ABV5VX59_9BACL</name>
<accession>A0ABV5VX59</accession>
<dbReference type="InterPro" id="IPR001466">
    <property type="entry name" value="Beta-lactam-related"/>
</dbReference>
<evidence type="ECO:0000313" key="5">
    <source>
        <dbReference type="Proteomes" id="UP001589619"/>
    </source>
</evidence>
<protein>
    <submittedName>
        <fullName evidence="4">Serine hydrolase domain-containing protein</fullName>
        <ecNumber evidence="4">3.-.-.-</ecNumber>
    </submittedName>
</protein>
<dbReference type="Pfam" id="PF00144">
    <property type="entry name" value="Beta-lactamase"/>
    <property type="match status" value="1"/>
</dbReference>
<keyword evidence="1" id="KW-1133">Transmembrane helix</keyword>
<reference evidence="4 5" key="1">
    <citation type="submission" date="2024-09" db="EMBL/GenBank/DDBJ databases">
        <authorList>
            <person name="Sun Q."/>
            <person name="Mori K."/>
        </authorList>
    </citation>
    <scope>NUCLEOTIDE SEQUENCE [LARGE SCALE GENOMIC DNA]</scope>
    <source>
        <strain evidence="4 5">JCM 12520</strain>
    </source>
</reference>
<dbReference type="Proteomes" id="UP001589619">
    <property type="component" value="Unassembled WGS sequence"/>
</dbReference>
<dbReference type="EMBL" id="JBHMAG010000012">
    <property type="protein sequence ID" value="MFB9752833.1"/>
    <property type="molecule type" value="Genomic_DNA"/>
</dbReference>
<dbReference type="PANTHER" id="PTHR46825">
    <property type="entry name" value="D-ALANYL-D-ALANINE-CARBOXYPEPTIDASE/ENDOPEPTIDASE AMPH"/>
    <property type="match status" value="1"/>
</dbReference>
<evidence type="ECO:0000259" key="3">
    <source>
        <dbReference type="Pfam" id="PF00144"/>
    </source>
</evidence>
<organism evidence="4 5">
    <name type="scientific">Paenibacillus hodogayensis</name>
    <dbReference type="NCBI Taxonomy" id="279208"/>
    <lineage>
        <taxon>Bacteria</taxon>
        <taxon>Bacillati</taxon>
        <taxon>Bacillota</taxon>
        <taxon>Bacilli</taxon>
        <taxon>Bacillales</taxon>
        <taxon>Paenibacillaceae</taxon>
        <taxon>Paenibacillus</taxon>
    </lineage>
</organism>
<feature type="transmembrane region" description="Helical" evidence="1">
    <location>
        <begin position="382"/>
        <end position="400"/>
    </location>
</feature>
<dbReference type="Gene3D" id="3.40.710.10">
    <property type="entry name" value="DD-peptidase/beta-lactamase superfamily"/>
    <property type="match status" value="1"/>
</dbReference>
<feature type="domain" description="Beta-lactamase-related" evidence="3">
    <location>
        <begin position="42"/>
        <end position="345"/>
    </location>
</feature>
<feature type="signal peptide" evidence="2">
    <location>
        <begin position="1"/>
        <end position="23"/>
    </location>
</feature>
<evidence type="ECO:0000256" key="2">
    <source>
        <dbReference type="SAM" id="SignalP"/>
    </source>
</evidence>
<gene>
    <name evidence="4" type="ORF">ACFFNY_14810</name>
</gene>
<dbReference type="InterPro" id="IPR050491">
    <property type="entry name" value="AmpC-like"/>
</dbReference>